<evidence type="ECO:0000259" key="15">
    <source>
        <dbReference type="PROSITE" id="PS50109"/>
    </source>
</evidence>
<dbReference type="PROSITE" id="PS50109">
    <property type="entry name" value="HIS_KIN"/>
    <property type="match status" value="1"/>
</dbReference>
<dbReference type="RefSeq" id="WP_183557936.1">
    <property type="nucleotide sequence ID" value="NZ_CBCSLB010000001.1"/>
</dbReference>
<evidence type="ECO:0000256" key="9">
    <source>
        <dbReference type="ARBA" id="ARBA00022777"/>
    </source>
</evidence>
<evidence type="ECO:0000256" key="8">
    <source>
        <dbReference type="ARBA" id="ARBA00022741"/>
    </source>
</evidence>
<gene>
    <name evidence="17" type="ORF">FHS16_000317</name>
</gene>
<comment type="catalytic activity">
    <reaction evidence="1">
        <text>ATP + protein L-histidine = ADP + protein N-phospho-L-histidine.</text>
        <dbReference type="EC" id="2.7.13.3"/>
    </reaction>
</comment>
<evidence type="ECO:0000256" key="3">
    <source>
        <dbReference type="ARBA" id="ARBA00012438"/>
    </source>
</evidence>
<keyword evidence="5" id="KW-0597">Phosphoprotein</keyword>
<dbReference type="Gene3D" id="6.10.340.10">
    <property type="match status" value="1"/>
</dbReference>
<dbReference type="InterPro" id="IPR005467">
    <property type="entry name" value="His_kinase_dom"/>
</dbReference>
<dbReference type="AlphaFoldDB" id="A0A7W5C3X5"/>
<keyword evidence="10" id="KW-0067">ATP-binding</keyword>
<dbReference type="InterPro" id="IPR003660">
    <property type="entry name" value="HAMP_dom"/>
</dbReference>
<dbReference type="EC" id="2.7.13.3" evidence="3"/>
<dbReference type="EMBL" id="JACHXW010000001">
    <property type="protein sequence ID" value="MBB3150285.1"/>
    <property type="molecule type" value="Genomic_DNA"/>
</dbReference>
<dbReference type="GO" id="GO:0000155">
    <property type="term" value="F:phosphorelay sensor kinase activity"/>
    <property type="evidence" value="ECO:0007669"/>
    <property type="project" value="InterPro"/>
</dbReference>
<dbReference type="PANTHER" id="PTHR45528">
    <property type="entry name" value="SENSOR HISTIDINE KINASE CPXA"/>
    <property type="match status" value="1"/>
</dbReference>
<sequence length="486" mass="55127">MRISIKIKFSIFLAALLLLTVFILSLLVLEGIQKNQQLEVEQYLSQQGATANVYFIQSLMAEPNKVPQTFLAEKGKDFAGQLELISGHSVVLYDQQGIIINKDQSNSTSGSISKTLAFALNNKTAYLTNNDSMYYMTPLKTGNEQVGVVQFNYSLAKNIAFYNQIKQMFIYIGTGVFLLSFLLAYFYFNSFASKIIRLNAAVDRIREGHFETDTLARRDEIGELSEGIRDMSEQIMRTMRDKDLEREKLTMAVRKLSELDQQQKQFIGSVTHEFKTPLTSIKAYIDLLQMYPDDEELLETAKTNIQSETQRLYEMVEKVLQLASLEKYDFEFHKEKVDIQQAIEFVLNSLRGKLEKFGLRLETDLTEAYVEADKDSMTIVLVNLLDNAIKYNKANGHIVVKNDCKNGQVIIEIADSGIGIPKEVVHKIFEPFYTVDKNRSRENGGAGLGLSLAKQYAELQGGTIALVRTDRTGTVFRISFPVYKPT</sequence>
<keyword evidence="4" id="KW-1003">Cell membrane</keyword>
<dbReference type="SUPFAM" id="SSF55874">
    <property type="entry name" value="ATPase domain of HSP90 chaperone/DNA topoisomerase II/histidine kinase"/>
    <property type="match status" value="1"/>
</dbReference>
<evidence type="ECO:0000313" key="18">
    <source>
        <dbReference type="Proteomes" id="UP000518605"/>
    </source>
</evidence>
<keyword evidence="7 14" id="KW-0812">Transmembrane</keyword>
<evidence type="ECO:0000256" key="14">
    <source>
        <dbReference type="SAM" id="Phobius"/>
    </source>
</evidence>
<dbReference type="Gene3D" id="1.10.287.130">
    <property type="match status" value="1"/>
</dbReference>
<evidence type="ECO:0000256" key="10">
    <source>
        <dbReference type="ARBA" id="ARBA00022840"/>
    </source>
</evidence>
<accession>A0A7W5C3X5</accession>
<evidence type="ECO:0000256" key="2">
    <source>
        <dbReference type="ARBA" id="ARBA00004651"/>
    </source>
</evidence>
<keyword evidence="11 14" id="KW-1133">Transmembrane helix</keyword>
<dbReference type="CDD" id="cd06225">
    <property type="entry name" value="HAMP"/>
    <property type="match status" value="1"/>
</dbReference>
<evidence type="ECO:0000256" key="13">
    <source>
        <dbReference type="ARBA" id="ARBA00023136"/>
    </source>
</evidence>
<dbReference type="Pfam" id="PF00672">
    <property type="entry name" value="HAMP"/>
    <property type="match status" value="1"/>
</dbReference>
<keyword evidence="9 17" id="KW-0418">Kinase</keyword>
<comment type="caution">
    <text evidence="17">The sequence shown here is derived from an EMBL/GenBank/DDBJ whole genome shotgun (WGS) entry which is preliminary data.</text>
</comment>
<name>A0A7W5C3X5_9BACL</name>
<dbReference type="SUPFAM" id="SSF47384">
    <property type="entry name" value="Homodimeric domain of signal transducing histidine kinase"/>
    <property type="match status" value="1"/>
</dbReference>
<evidence type="ECO:0000256" key="6">
    <source>
        <dbReference type="ARBA" id="ARBA00022679"/>
    </source>
</evidence>
<dbReference type="InterPro" id="IPR003661">
    <property type="entry name" value="HisK_dim/P_dom"/>
</dbReference>
<dbReference type="PROSITE" id="PS50885">
    <property type="entry name" value="HAMP"/>
    <property type="match status" value="1"/>
</dbReference>
<dbReference type="SMART" id="SM00388">
    <property type="entry name" value="HisKA"/>
    <property type="match status" value="1"/>
</dbReference>
<dbReference type="Pfam" id="PF02518">
    <property type="entry name" value="HATPase_c"/>
    <property type="match status" value="1"/>
</dbReference>
<keyword evidence="6" id="KW-0808">Transferase</keyword>
<dbReference type="InterPro" id="IPR004358">
    <property type="entry name" value="Sig_transdc_His_kin-like_C"/>
</dbReference>
<keyword evidence="18" id="KW-1185">Reference proteome</keyword>
<proteinExistence type="predicted"/>
<dbReference type="InterPro" id="IPR050398">
    <property type="entry name" value="HssS/ArlS-like"/>
</dbReference>
<evidence type="ECO:0000313" key="17">
    <source>
        <dbReference type="EMBL" id="MBB3150285.1"/>
    </source>
</evidence>
<evidence type="ECO:0000256" key="4">
    <source>
        <dbReference type="ARBA" id="ARBA00022475"/>
    </source>
</evidence>
<feature type="domain" description="HAMP" evidence="16">
    <location>
        <begin position="189"/>
        <end position="240"/>
    </location>
</feature>
<dbReference type="InterPro" id="IPR003594">
    <property type="entry name" value="HATPase_dom"/>
</dbReference>
<evidence type="ECO:0000256" key="1">
    <source>
        <dbReference type="ARBA" id="ARBA00000085"/>
    </source>
</evidence>
<dbReference type="PRINTS" id="PR00344">
    <property type="entry name" value="BCTRLSENSOR"/>
</dbReference>
<keyword evidence="12" id="KW-0902">Two-component regulatory system</keyword>
<comment type="subcellular location">
    <subcellularLocation>
        <location evidence="2">Cell membrane</location>
        <topology evidence="2">Multi-pass membrane protein</topology>
    </subcellularLocation>
</comment>
<organism evidence="17 18">
    <name type="scientific">Paenibacillus endophyticus</name>
    <dbReference type="NCBI Taxonomy" id="1294268"/>
    <lineage>
        <taxon>Bacteria</taxon>
        <taxon>Bacillati</taxon>
        <taxon>Bacillota</taxon>
        <taxon>Bacilli</taxon>
        <taxon>Bacillales</taxon>
        <taxon>Paenibacillaceae</taxon>
        <taxon>Paenibacillus</taxon>
    </lineage>
</organism>
<dbReference type="GO" id="GO:0005524">
    <property type="term" value="F:ATP binding"/>
    <property type="evidence" value="ECO:0007669"/>
    <property type="project" value="UniProtKB-KW"/>
</dbReference>
<evidence type="ECO:0000256" key="5">
    <source>
        <dbReference type="ARBA" id="ARBA00022553"/>
    </source>
</evidence>
<evidence type="ECO:0000256" key="11">
    <source>
        <dbReference type="ARBA" id="ARBA00022989"/>
    </source>
</evidence>
<feature type="transmembrane region" description="Helical" evidence="14">
    <location>
        <begin position="168"/>
        <end position="188"/>
    </location>
</feature>
<dbReference type="FunFam" id="1.10.287.130:FF:000001">
    <property type="entry name" value="Two-component sensor histidine kinase"/>
    <property type="match status" value="1"/>
</dbReference>
<dbReference type="Pfam" id="PF00512">
    <property type="entry name" value="HisKA"/>
    <property type="match status" value="1"/>
</dbReference>
<evidence type="ECO:0000256" key="7">
    <source>
        <dbReference type="ARBA" id="ARBA00022692"/>
    </source>
</evidence>
<dbReference type="CDD" id="cd00075">
    <property type="entry name" value="HATPase"/>
    <property type="match status" value="1"/>
</dbReference>
<dbReference type="InterPro" id="IPR036890">
    <property type="entry name" value="HATPase_C_sf"/>
</dbReference>
<protein>
    <recommendedName>
        <fullName evidence="3">histidine kinase</fullName>
        <ecNumber evidence="3">2.7.13.3</ecNumber>
    </recommendedName>
</protein>
<keyword evidence="8" id="KW-0547">Nucleotide-binding</keyword>
<feature type="domain" description="Histidine kinase" evidence="15">
    <location>
        <begin position="269"/>
        <end position="484"/>
    </location>
</feature>
<dbReference type="Gene3D" id="3.30.565.10">
    <property type="entry name" value="Histidine kinase-like ATPase, C-terminal domain"/>
    <property type="match status" value="1"/>
</dbReference>
<dbReference type="InterPro" id="IPR036097">
    <property type="entry name" value="HisK_dim/P_sf"/>
</dbReference>
<evidence type="ECO:0000259" key="16">
    <source>
        <dbReference type="PROSITE" id="PS50885"/>
    </source>
</evidence>
<keyword evidence="13 14" id="KW-0472">Membrane</keyword>
<evidence type="ECO:0000256" key="12">
    <source>
        <dbReference type="ARBA" id="ARBA00023012"/>
    </source>
</evidence>
<dbReference type="FunFam" id="3.30.565.10:FF:000006">
    <property type="entry name" value="Sensor histidine kinase WalK"/>
    <property type="match status" value="1"/>
</dbReference>
<reference evidence="17 18" key="1">
    <citation type="submission" date="2020-08" db="EMBL/GenBank/DDBJ databases">
        <title>Genomic Encyclopedia of Type Strains, Phase III (KMG-III): the genomes of soil and plant-associated and newly described type strains.</title>
        <authorList>
            <person name="Whitman W."/>
        </authorList>
    </citation>
    <scope>NUCLEOTIDE SEQUENCE [LARGE SCALE GENOMIC DNA]</scope>
    <source>
        <strain evidence="17 18">CECT 8234</strain>
    </source>
</reference>
<dbReference type="Proteomes" id="UP000518605">
    <property type="component" value="Unassembled WGS sequence"/>
</dbReference>
<dbReference type="CDD" id="cd00082">
    <property type="entry name" value="HisKA"/>
    <property type="match status" value="1"/>
</dbReference>
<dbReference type="GO" id="GO:0005886">
    <property type="term" value="C:plasma membrane"/>
    <property type="evidence" value="ECO:0007669"/>
    <property type="project" value="UniProtKB-SubCell"/>
</dbReference>
<dbReference type="SMART" id="SM00387">
    <property type="entry name" value="HATPase_c"/>
    <property type="match status" value="1"/>
</dbReference>
<dbReference type="PANTHER" id="PTHR45528:SF1">
    <property type="entry name" value="SENSOR HISTIDINE KINASE CPXA"/>
    <property type="match status" value="1"/>
</dbReference>
<dbReference type="SMART" id="SM00304">
    <property type="entry name" value="HAMP"/>
    <property type="match status" value="1"/>
</dbReference>